<organism evidence="3 4">
    <name type="scientific">Christiangramia antarctica</name>
    <dbReference type="NCBI Taxonomy" id="2058158"/>
    <lineage>
        <taxon>Bacteria</taxon>
        <taxon>Pseudomonadati</taxon>
        <taxon>Bacteroidota</taxon>
        <taxon>Flavobacteriia</taxon>
        <taxon>Flavobacteriales</taxon>
        <taxon>Flavobacteriaceae</taxon>
        <taxon>Christiangramia</taxon>
    </lineage>
</organism>
<evidence type="ECO:0000313" key="3">
    <source>
        <dbReference type="EMBL" id="MFD2833098.1"/>
    </source>
</evidence>
<feature type="domain" description="Mandelate racemase/muconate lactonizing enzyme C-terminal" evidence="2">
    <location>
        <begin position="164"/>
        <end position="260"/>
    </location>
</feature>
<dbReference type="SFLD" id="SFLDG00179">
    <property type="entry name" value="mandelate_racemase"/>
    <property type="match status" value="1"/>
</dbReference>
<comment type="caution">
    <text evidence="3">The sequence shown here is derived from an EMBL/GenBank/DDBJ whole genome shotgun (WGS) entry which is preliminary data.</text>
</comment>
<gene>
    <name evidence="3" type="ORF">ACFSYS_07330</name>
</gene>
<dbReference type="InterPro" id="IPR036849">
    <property type="entry name" value="Enolase-like_C_sf"/>
</dbReference>
<dbReference type="InterPro" id="IPR029017">
    <property type="entry name" value="Enolase-like_N"/>
</dbReference>
<dbReference type="Pfam" id="PF02746">
    <property type="entry name" value="MR_MLE_N"/>
    <property type="match status" value="1"/>
</dbReference>
<dbReference type="InterPro" id="IPR013341">
    <property type="entry name" value="Mandelate_racemase_N_dom"/>
</dbReference>
<reference evidence="4" key="1">
    <citation type="journal article" date="2019" name="Int. J. Syst. Evol. Microbiol.">
        <title>The Global Catalogue of Microorganisms (GCM) 10K type strain sequencing project: providing services to taxonomists for standard genome sequencing and annotation.</title>
        <authorList>
            <consortium name="The Broad Institute Genomics Platform"/>
            <consortium name="The Broad Institute Genome Sequencing Center for Infectious Disease"/>
            <person name="Wu L."/>
            <person name="Ma J."/>
        </authorList>
    </citation>
    <scope>NUCLEOTIDE SEQUENCE [LARGE SCALE GENOMIC DNA]</scope>
    <source>
        <strain evidence="4">KCTC 52925</strain>
    </source>
</reference>
<dbReference type="PANTHER" id="PTHR48080">
    <property type="entry name" value="D-GALACTONATE DEHYDRATASE-RELATED"/>
    <property type="match status" value="1"/>
</dbReference>
<evidence type="ECO:0000313" key="4">
    <source>
        <dbReference type="Proteomes" id="UP001597438"/>
    </source>
</evidence>
<dbReference type="Proteomes" id="UP001597438">
    <property type="component" value="Unassembled WGS sequence"/>
</dbReference>
<dbReference type="InterPro" id="IPR013342">
    <property type="entry name" value="Mandelate_racemase_C"/>
</dbReference>
<dbReference type="Gene3D" id="3.30.390.10">
    <property type="entry name" value="Enolase-like, N-terminal domain"/>
    <property type="match status" value="1"/>
</dbReference>
<dbReference type="SMART" id="SM00922">
    <property type="entry name" value="MR_MLE"/>
    <property type="match status" value="1"/>
</dbReference>
<dbReference type="CDD" id="cd03316">
    <property type="entry name" value="MR_like"/>
    <property type="match status" value="1"/>
</dbReference>
<dbReference type="SUPFAM" id="SSF51604">
    <property type="entry name" value="Enolase C-terminal domain-like"/>
    <property type="match status" value="1"/>
</dbReference>
<name>A0ABW5X6W1_9FLAO</name>
<dbReference type="Gene3D" id="3.20.20.120">
    <property type="entry name" value="Enolase-like C-terminal domain"/>
    <property type="match status" value="1"/>
</dbReference>
<dbReference type="InterPro" id="IPR034593">
    <property type="entry name" value="DgoD-like"/>
</dbReference>
<sequence length="392" mass="44131">MKIQSVEVFVYKYDHHYQVGGHRGTPNRISGTDYYLEPQWRHAYSRLTESCLIKITTDTGLIGWGEGQAPIVPEVPASLIHKLFGPAILGMDPRDPGAVYDKLYHLNFVRGHTTSYTIDAMAAIDIALWDLKGKAEGLPVGELFRRNCLQQFPLYVSGLRRKTLEERLDLAQDILEQGFRGIKIFKGVSVASVIDECEQLQKVLCENAGLAFDAICRYSNQEALELGEAFDRMQLMWFESPLEPEDIKGHSELVKSIRTPVAIGEPLRTVRQFEPWMQEKGMGIAQPDIVRCGITGGHRIISLAKQYNMDITFHIGVCTSIGVAASWHMASQMINPMIQEHQLELFYTANKILQEPLKVYKGNAVLPLGNGLGIQVDEKFVRSHSTDIFKIQ</sequence>
<dbReference type="InterPro" id="IPR029065">
    <property type="entry name" value="Enolase_C-like"/>
</dbReference>
<keyword evidence="1" id="KW-0456">Lyase</keyword>
<evidence type="ECO:0000256" key="1">
    <source>
        <dbReference type="ARBA" id="ARBA00023239"/>
    </source>
</evidence>
<dbReference type="EMBL" id="JBHUOJ010000015">
    <property type="protein sequence ID" value="MFD2833098.1"/>
    <property type="molecule type" value="Genomic_DNA"/>
</dbReference>
<keyword evidence="4" id="KW-1185">Reference proteome</keyword>
<dbReference type="SUPFAM" id="SSF54826">
    <property type="entry name" value="Enolase N-terminal domain-like"/>
    <property type="match status" value="1"/>
</dbReference>
<dbReference type="PANTHER" id="PTHR48080:SF2">
    <property type="entry name" value="D-GALACTONATE DEHYDRATASE"/>
    <property type="match status" value="1"/>
</dbReference>
<dbReference type="SFLD" id="SFLDS00001">
    <property type="entry name" value="Enolase"/>
    <property type="match status" value="1"/>
</dbReference>
<dbReference type="RefSeq" id="WP_251740445.1">
    <property type="nucleotide sequence ID" value="NZ_JBHUOJ010000015.1"/>
</dbReference>
<protein>
    <submittedName>
        <fullName evidence="3">Mandelate racemase/muconate lactonizing enzyme family protein</fullName>
    </submittedName>
</protein>
<dbReference type="Pfam" id="PF13378">
    <property type="entry name" value="MR_MLE_C"/>
    <property type="match status" value="1"/>
</dbReference>
<proteinExistence type="predicted"/>
<accession>A0ABW5X6W1</accession>
<evidence type="ECO:0000259" key="2">
    <source>
        <dbReference type="SMART" id="SM00922"/>
    </source>
</evidence>